<comment type="subcellular location">
    <subcellularLocation>
        <location evidence="1">Cell membrane</location>
        <topology evidence="1">Multi-pass membrane protein</topology>
    </subcellularLocation>
</comment>
<reference evidence="9" key="1">
    <citation type="submission" date="2022-05" db="EMBL/GenBank/DDBJ databases">
        <authorList>
            <person name="Oliphant S.A."/>
            <person name="Watson-Haigh N.S."/>
            <person name="Sumby K.M."/>
            <person name="Gardner J.M."/>
            <person name="Jiranek V."/>
        </authorList>
    </citation>
    <scope>NUCLEOTIDE SEQUENCE</scope>
    <source>
        <strain evidence="9">KI16_H9</strain>
    </source>
</reference>
<evidence type="ECO:0000256" key="7">
    <source>
        <dbReference type="ARBA" id="ARBA00023136"/>
    </source>
</evidence>
<feature type="transmembrane region" description="Helical" evidence="8">
    <location>
        <begin position="20"/>
        <end position="42"/>
    </location>
</feature>
<gene>
    <name evidence="9" type="primary">pnuC</name>
    <name evidence="9" type="ORF">M3M35_06220</name>
</gene>
<evidence type="ECO:0000256" key="2">
    <source>
        <dbReference type="ARBA" id="ARBA00006669"/>
    </source>
</evidence>
<keyword evidence="5 8" id="KW-0812">Transmembrane</keyword>
<keyword evidence="6 8" id="KW-1133">Transmembrane helix</keyword>
<dbReference type="PANTHER" id="PTHR36122">
    <property type="entry name" value="NICOTINAMIDE RIBOSIDE TRANSPORTER PNUC"/>
    <property type="match status" value="1"/>
</dbReference>
<dbReference type="Pfam" id="PF04973">
    <property type="entry name" value="NMN_transporter"/>
    <property type="match status" value="1"/>
</dbReference>
<proteinExistence type="inferred from homology"/>
<evidence type="ECO:0000256" key="4">
    <source>
        <dbReference type="ARBA" id="ARBA00022475"/>
    </source>
</evidence>
<feature type="transmembrane region" description="Helical" evidence="8">
    <location>
        <begin position="49"/>
        <end position="67"/>
    </location>
</feature>
<keyword evidence="3" id="KW-0813">Transport</keyword>
<dbReference type="InterPro" id="IPR006419">
    <property type="entry name" value="NMN_transpt_PnuC"/>
</dbReference>
<keyword evidence="4" id="KW-1003">Cell membrane</keyword>
<feature type="transmembrane region" description="Helical" evidence="8">
    <location>
        <begin position="99"/>
        <end position="117"/>
    </location>
</feature>
<evidence type="ECO:0000256" key="1">
    <source>
        <dbReference type="ARBA" id="ARBA00004651"/>
    </source>
</evidence>
<dbReference type="RefSeq" id="WP_252749795.1">
    <property type="nucleotide sequence ID" value="NZ_CP097116.1"/>
</dbReference>
<feature type="transmembrane region" description="Helical" evidence="8">
    <location>
        <begin position="165"/>
        <end position="184"/>
    </location>
</feature>
<evidence type="ECO:0000256" key="8">
    <source>
        <dbReference type="SAM" id="Phobius"/>
    </source>
</evidence>
<name>A0ABY5BP83_9LACO</name>
<accession>A0ABY5BP83</accession>
<evidence type="ECO:0000313" key="10">
    <source>
        <dbReference type="Proteomes" id="UP001056707"/>
    </source>
</evidence>
<feature type="transmembrane region" description="Helical" evidence="8">
    <location>
        <begin position="137"/>
        <end position="153"/>
    </location>
</feature>
<protein>
    <submittedName>
        <fullName evidence="9">Nicotinamide riboside transporter PnuC</fullName>
    </submittedName>
</protein>
<dbReference type="PANTHER" id="PTHR36122:SF2">
    <property type="entry name" value="NICOTINAMIDE RIBOSIDE TRANSPORTER PNUC"/>
    <property type="match status" value="1"/>
</dbReference>
<organism evidence="9 10">
    <name type="scientific">Fructilactobacillus myrtifloralis</name>
    <dbReference type="NCBI Taxonomy" id="2940301"/>
    <lineage>
        <taxon>Bacteria</taxon>
        <taxon>Bacillati</taxon>
        <taxon>Bacillota</taxon>
        <taxon>Bacilli</taxon>
        <taxon>Lactobacillales</taxon>
        <taxon>Lactobacillaceae</taxon>
        <taxon>Fructilactobacillus</taxon>
    </lineage>
</organism>
<evidence type="ECO:0000313" key="9">
    <source>
        <dbReference type="EMBL" id="USS84893.1"/>
    </source>
</evidence>
<dbReference type="EMBL" id="CP097116">
    <property type="protein sequence ID" value="USS84893.1"/>
    <property type="molecule type" value="Genomic_DNA"/>
</dbReference>
<sequence length="245" mass="28189">MWQAVQKTFGWRANVTDLRALQPATKTLLTINLVVIITVFAISREFTSLIGWLSVTASIFSVINLMLCDEGKITNYSWGIFESLLFLIIDWQNRLIGDIATNLYYLVTQTAGIFWWNRELQDQSQQAVLQPRKLKKWQLVAVVVGLGLLYLIVLRFSQHFHGTQVYLDATLLPLSIIGMLLMLGGYRSQWIVWITWDVVSLVIWYRQFQVLSPASASMLALEVIKLFNGLYGAYRWFFKNQLVAS</sequence>
<evidence type="ECO:0000256" key="6">
    <source>
        <dbReference type="ARBA" id="ARBA00022989"/>
    </source>
</evidence>
<keyword evidence="10" id="KW-1185">Reference proteome</keyword>
<comment type="similarity">
    <text evidence="2">Belongs to the nicotinamide ribonucleoside (NR) uptake permease (TC 4.B.1) family.</text>
</comment>
<evidence type="ECO:0000256" key="3">
    <source>
        <dbReference type="ARBA" id="ARBA00022448"/>
    </source>
</evidence>
<evidence type="ECO:0000256" key="5">
    <source>
        <dbReference type="ARBA" id="ARBA00022692"/>
    </source>
</evidence>
<dbReference type="Proteomes" id="UP001056707">
    <property type="component" value="Chromosome"/>
</dbReference>
<keyword evidence="7 8" id="KW-0472">Membrane</keyword>
<dbReference type="NCBIfam" id="TIGR01528">
    <property type="entry name" value="NMN_trans_PnuC"/>
    <property type="match status" value="1"/>
</dbReference>